<name>A0A183DJV8_9BILA</name>
<dbReference type="AlphaFoldDB" id="A0A183DJV8"/>
<feature type="compositionally biased region" description="Basic and acidic residues" evidence="1">
    <location>
        <begin position="46"/>
        <end position="55"/>
    </location>
</feature>
<feature type="region of interest" description="Disordered" evidence="1">
    <location>
        <begin position="32"/>
        <end position="127"/>
    </location>
</feature>
<proteinExistence type="predicted"/>
<reference evidence="2" key="1">
    <citation type="submission" date="2016-06" db="UniProtKB">
        <authorList>
            <consortium name="WormBaseParasite"/>
        </authorList>
    </citation>
    <scope>IDENTIFICATION</scope>
</reference>
<evidence type="ECO:0000256" key="1">
    <source>
        <dbReference type="SAM" id="MobiDB-lite"/>
    </source>
</evidence>
<feature type="compositionally biased region" description="Basic and acidic residues" evidence="1">
    <location>
        <begin position="82"/>
        <end position="98"/>
    </location>
</feature>
<sequence>LDSRETSEKVGEIKRGTEYRFKRLFGYKSKDADEFYDASSAPPENRLGDQEHNRPSDSAQQAPDQKPFISELSWEKSGTARADSHGEFTGRKTPEKGHRSVVHVDANSGGETSDEPYKFTQTPPDVPVSVVQTSETKGSRGFVEQIKRQVTQVCICKTHARRSLKYLKIFQRIPFGGSSQ</sequence>
<evidence type="ECO:0000313" key="2">
    <source>
        <dbReference type="WBParaSite" id="GPUH_0000900901-mRNA-1"/>
    </source>
</evidence>
<organism evidence="2">
    <name type="scientific">Gongylonema pulchrum</name>
    <dbReference type="NCBI Taxonomy" id="637853"/>
    <lineage>
        <taxon>Eukaryota</taxon>
        <taxon>Metazoa</taxon>
        <taxon>Ecdysozoa</taxon>
        <taxon>Nematoda</taxon>
        <taxon>Chromadorea</taxon>
        <taxon>Rhabditida</taxon>
        <taxon>Spirurina</taxon>
        <taxon>Spiruromorpha</taxon>
        <taxon>Spiruroidea</taxon>
        <taxon>Gongylonematidae</taxon>
        <taxon>Gongylonema</taxon>
    </lineage>
</organism>
<accession>A0A183DJV8</accession>
<dbReference type="WBParaSite" id="GPUH_0000900901-mRNA-1">
    <property type="protein sequence ID" value="GPUH_0000900901-mRNA-1"/>
    <property type="gene ID" value="GPUH_0000900901"/>
</dbReference>
<protein>
    <submittedName>
        <fullName evidence="2">Movement protein</fullName>
    </submittedName>
</protein>